<keyword evidence="4 8" id="KW-1133">Transmembrane helix</keyword>
<dbReference type="PANTHER" id="PTHR21143:SF133">
    <property type="entry name" value="GUSTATORY AND PHEROMONE RECEPTOR 32A-RELATED"/>
    <property type="match status" value="1"/>
</dbReference>
<evidence type="ECO:0000256" key="8">
    <source>
        <dbReference type="RuleBase" id="RU363108"/>
    </source>
</evidence>
<dbReference type="InParanoid" id="A0A7M6USB8"/>
<comment type="similarity">
    <text evidence="8">Belongs to the insect chemoreceptor superfamily. Gustatory receptor (GR) family.</text>
</comment>
<feature type="transmembrane region" description="Helical" evidence="8">
    <location>
        <begin position="251"/>
        <end position="275"/>
    </location>
</feature>
<dbReference type="GeneID" id="100463008"/>
<dbReference type="GO" id="GO:0007165">
    <property type="term" value="P:signal transduction"/>
    <property type="evidence" value="ECO:0007669"/>
    <property type="project" value="UniProtKB-KW"/>
</dbReference>
<keyword evidence="7 8" id="KW-0807">Transducer</keyword>
<dbReference type="InterPro" id="IPR013604">
    <property type="entry name" value="7TM_chemorcpt"/>
</dbReference>
<evidence type="ECO:0000313" key="10">
    <source>
        <dbReference type="Proteomes" id="UP000002358"/>
    </source>
</evidence>
<evidence type="ECO:0000313" key="9">
    <source>
        <dbReference type="EnsemblMetazoa" id="NP_001177441"/>
    </source>
</evidence>
<keyword evidence="6 8" id="KW-0675">Receptor</keyword>
<dbReference type="SMR" id="A0A7M6USB8"/>
<keyword evidence="5 8" id="KW-0472">Membrane</keyword>
<comment type="subcellular location">
    <subcellularLocation>
        <location evidence="1 8">Cell membrane</location>
        <topology evidence="1 8">Multi-pass membrane protein</topology>
    </subcellularLocation>
</comment>
<feature type="transmembrane region" description="Helical" evidence="8">
    <location>
        <begin position="75"/>
        <end position="94"/>
    </location>
</feature>
<evidence type="ECO:0000256" key="2">
    <source>
        <dbReference type="ARBA" id="ARBA00022475"/>
    </source>
</evidence>
<dbReference type="EnsemblMetazoa" id="NM_001190512">
    <property type="protein sequence ID" value="NP_001177441"/>
    <property type="gene ID" value="GeneID_100463008"/>
</dbReference>
<dbReference type="GO" id="GO:0030424">
    <property type="term" value="C:axon"/>
    <property type="evidence" value="ECO:0007669"/>
    <property type="project" value="TreeGrafter"/>
</dbReference>
<feature type="transmembrane region" description="Helical" evidence="8">
    <location>
        <begin position="362"/>
        <end position="386"/>
    </location>
</feature>
<dbReference type="GO" id="GO:0005886">
    <property type="term" value="C:plasma membrane"/>
    <property type="evidence" value="ECO:0007669"/>
    <property type="project" value="UniProtKB-SubCell"/>
</dbReference>
<keyword evidence="2 8" id="KW-1003">Cell membrane</keyword>
<evidence type="ECO:0000256" key="6">
    <source>
        <dbReference type="ARBA" id="ARBA00023170"/>
    </source>
</evidence>
<dbReference type="OrthoDB" id="6366728at2759"/>
<evidence type="ECO:0000256" key="5">
    <source>
        <dbReference type="ARBA" id="ARBA00023136"/>
    </source>
</evidence>
<dbReference type="AlphaFoldDB" id="A0A7M6USB8"/>
<sequence length="396" mass="46006">MVKGTKYLFDIFKVFGLATMSMTDCTKKNNFKNRKMFSYSYHGIIYNGVLICFLIIAGIYKMYYIRDKLIDQSRMSEVIDVFGNFIIYAVSVVLLSKYMISQTLAVRIGNNLYSINLVLKRFNLKYKNQYMIMHYKLVLLFDITIWLGVIIIGSFSDCTFIAAILTYIPNFIINCLVIQYVVIIIFIYGEAKALNNQLRKYVDRAFSNTLLYQFRRPVLSVHYYLPENNEIILLQKSCLSIYEVSNNVSKFYSLSILICIVKLFFSIILNTYFFLKPSIFGKSMITSTMNHVWSISWLTLDTFSLCILTQYITMTVNEIKKTGDIVHQILRHSTSLGVIKQLNNFSLHLLHKNIQFTAMDMFSLDCTLLHSIVGSITTYLVILIQFQENSSEKHKP</sequence>
<dbReference type="PANTHER" id="PTHR21143">
    <property type="entry name" value="INVERTEBRATE GUSTATORY RECEPTOR"/>
    <property type="match status" value="1"/>
</dbReference>
<keyword evidence="3 8" id="KW-0812">Transmembrane</keyword>
<comment type="function">
    <text evidence="8">Gustatory receptor which mediates acceptance or avoidance behavior, depending on its substrates.</text>
</comment>
<protein>
    <recommendedName>
        <fullName evidence="8">Gustatory receptor</fullName>
    </recommendedName>
</protein>
<dbReference type="FunCoup" id="A0A7M6USB8">
    <property type="interactions" value="27"/>
</dbReference>
<dbReference type="Proteomes" id="UP000002358">
    <property type="component" value="Chromosome 5"/>
</dbReference>
<dbReference type="Pfam" id="PF08395">
    <property type="entry name" value="7tm_7"/>
    <property type="match status" value="1"/>
</dbReference>
<keyword evidence="10" id="KW-1185">Reference proteome</keyword>
<evidence type="ECO:0000256" key="3">
    <source>
        <dbReference type="ARBA" id="ARBA00022692"/>
    </source>
</evidence>
<dbReference type="GO" id="GO:0050909">
    <property type="term" value="P:sensory perception of taste"/>
    <property type="evidence" value="ECO:0007669"/>
    <property type="project" value="InterPro"/>
</dbReference>
<dbReference type="RefSeq" id="NP_001177441.1">
    <property type="nucleotide sequence ID" value="NM_001190512.1"/>
</dbReference>
<evidence type="ECO:0000256" key="4">
    <source>
        <dbReference type="ARBA" id="ARBA00022989"/>
    </source>
</evidence>
<evidence type="ECO:0000256" key="7">
    <source>
        <dbReference type="ARBA" id="ARBA00023224"/>
    </source>
</evidence>
<organism evidence="9 10">
    <name type="scientific">Nasonia vitripennis</name>
    <name type="common">Parasitic wasp</name>
    <dbReference type="NCBI Taxonomy" id="7425"/>
    <lineage>
        <taxon>Eukaryota</taxon>
        <taxon>Metazoa</taxon>
        <taxon>Ecdysozoa</taxon>
        <taxon>Arthropoda</taxon>
        <taxon>Hexapoda</taxon>
        <taxon>Insecta</taxon>
        <taxon>Pterygota</taxon>
        <taxon>Neoptera</taxon>
        <taxon>Endopterygota</taxon>
        <taxon>Hymenoptera</taxon>
        <taxon>Apocrita</taxon>
        <taxon>Proctotrupomorpha</taxon>
        <taxon>Chalcidoidea</taxon>
        <taxon>Pteromalidae</taxon>
        <taxon>Pteromalinae</taxon>
        <taxon>Nasonia</taxon>
    </lineage>
</organism>
<dbReference type="GO" id="GO:0008049">
    <property type="term" value="P:male courtship behavior"/>
    <property type="evidence" value="ECO:0007669"/>
    <property type="project" value="TreeGrafter"/>
</dbReference>
<dbReference type="CTD" id="23687724"/>
<proteinExistence type="inferred from homology"/>
<dbReference type="GO" id="GO:0043025">
    <property type="term" value="C:neuronal cell body"/>
    <property type="evidence" value="ECO:0007669"/>
    <property type="project" value="TreeGrafter"/>
</dbReference>
<dbReference type="GO" id="GO:0030425">
    <property type="term" value="C:dendrite"/>
    <property type="evidence" value="ECO:0007669"/>
    <property type="project" value="TreeGrafter"/>
</dbReference>
<evidence type="ECO:0000256" key="1">
    <source>
        <dbReference type="ARBA" id="ARBA00004651"/>
    </source>
</evidence>
<reference evidence="9" key="1">
    <citation type="submission" date="2021-01" db="UniProtKB">
        <authorList>
            <consortium name="EnsemblMetazoa"/>
        </authorList>
    </citation>
    <scope>IDENTIFICATION</scope>
</reference>
<feature type="transmembrane region" description="Helical" evidence="8">
    <location>
        <begin position="295"/>
        <end position="313"/>
    </location>
</feature>
<feature type="transmembrane region" description="Helical" evidence="8">
    <location>
        <begin position="44"/>
        <end position="63"/>
    </location>
</feature>
<name>A0A7M6USB8_NASVI</name>
<dbReference type="KEGG" id="nvi:100463008"/>
<accession>A0A7M6USB8</accession>
<feature type="transmembrane region" description="Helical" evidence="8">
    <location>
        <begin position="139"/>
        <end position="165"/>
    </location>
</feature>
<dbReference type="GO" id="GO:0007635">
    <property type="term" value="P:chemosensory behavior"/>
    <property type="evidence" value="ECO:0007669"/>
    <property type="project" value="TreeGrafter"/>
</dbReference>
<feature type="transmembrane region" description="Helical" evidence="8">
    <location>
        <begin position="171"/>
        <end position="189"/>
    </location>
</feature>